<protein>
    <submittedName>
        <fullName evidence="1">Uncharacterized protein</fullName>
    </submittedName>
</protein>
<sequence>TFPNTRTRWCVFEGIYPRVLCRRVGSTHVPATLRTLCHTHTQMSTKFNPDSGSGNRAGGTIQLRNQFQRNIRHLVCKQVSQAIKNAKNNEVVISNHPVSNFIITGYVAECAEPSIQVTILIDDCTTALQFHVAIRNVDVTRFVGKYIQAIGYFQHSNSTWIPTLTHIDICSFEQILLHQILSLWWHIKLLSTPPVGSVDPTNPFLESNSHASFNAASNSLVNSKDPKSMYMFFINYFKNKFNPKGYRTLDELLTAYNIQNPLHVITSTELQSTMGAIVQEGMVYPGETSDQFFFVDT</sequence>
<reference evidence="1" key="1">
    <citation type="journal article" date="2016" name="Gigascience">
        <title>De novo construction of an expanded transcriptome assembly for the western tarnished plant bug, Lygus hesperus.</title>
        <authorList>
            <person name="Tassone E.E."/>
            <person name="Geib S.M."/>
            <person name="Hall B."/>
            <person name="Fabrick J.A."/>
            <person name="Brent C.S."/>
            <person name="Hull J.J."/>
        </authorList>
    </citation>
    <scope>NUCLEOTIDE SEQUENCE</scope>
</reference>
<name>A0A146LNL4_LYGHE</name>
<organism evidence="1">
    <name type="scientific">Lygus hesperus</name>
    <name type="common">Western plant bug</name>
    <dbReference type="NCBI Taxonomy" id="30085"/>
    <lineage>
        <taxon>Eukaryota</taxon>
        <taxon>Metazoa</taxon>
        <taxon>Ecdysozoa</taxon>
        <taxon>Arthropoda</taxon>
        <taxon>Hexapoda</taxon>
        <taxon>Insecta</taxon>
        <taxon>Pterygota</taxon>
        <taxon>Neoptera</taxon>
        <taxon>Paraneoptera</taxon>
        <taxon>Hemiptera</taxon>
        <taxon>Heteroptera</taxon>
        <taxon>Panheteroptera</taxon>
        <taxon>Cimicomorpha</taxon>
        <taxon>Miridae</taxon>
        <taxon>Mirini</taxon>
        <taxon>Lygus</taxon>
    </lineage>
</organism>
<accession>A0A146LNL4</accession>
<proteinExistence type="predicted"/>
<dbReference type="InterPro" id="IPR012340">
    <property type="entry name" value="NA-bd_OB-fold"/>
</dbReference>
<dbReference type="AlphaFoldDB" id="A0A146LNL4"/>
<dbReference type="EMBL" id="GDHC01009065">
    <property type="protein sequence ID" value="JAQ09564.1"/>
    <property type="molecule type" value="Transcribed_RNA"/>
</dbReference>
<feature type="non-terminal residue" evidence="1">
    <location>
        <position position="1"/>
    </location>
</feature>
<evidence type="ECO:0000313" key="1">
    <source>
        <dbReference type="EMBL" id="JAQ09564.1"/>
    </source>
</evidence>
<gene>
    <name evidence="1" type="ORF">g.2150</name>
</gene>
<dbReference type="Gene3D" id="2.40.50.140">
    <property type="entry name" value="Nucleic acid-binding proteins"/>
    <property type="match status" value="1"/>
</dbReference>